<evidence type="ECO:0000259" key="14">
    <source>
        <dbReference type="PROSITE" id="PS50198"/>
    </source>
</evidence>
<dbReference type="GO" id="GO:0003755">
    <property type="term" value="F:peptidyl-prolyl cis-trans isomerase activity"/>
    <property type="evidence" value="ECO:0007669"/>
    <property type="project" value="UniProtKB-KW"/>
</dbReference>
<name>A0A4R3JU21_9PROT</name>
<dbReference type="PANTHER" id="PTHR47529">
    <property type="entry name" value="PEPTIDYL-PROLYL CIS-TRANS ISOMERASE D"/>
    <property type="match status" value="1"/>
</dbReference>
<dbReference type="PROSITE" id="PS01096">
    <property type="entry name" value="PPIC_PPIASE_1"/>
    <property type="match status" value="1"/>
</dbReference>
<evidence type="ECO:0000256" key="5">
    <source>
        <dbReference type="ARBA" id="ARBA00022989"/>
    </source>
</evidence>
<dbReference type="PROSITE" id="PS50198">
    <property type="entry name" value="PPIC_PPIASE_2"/>
    <property type="match status" value="1"/>
</dbReference>
<evidence type="ECO:0000256" key="7">
    <source>
        <dbReference type="ARBA" id="ARBA00023186"/>
    </source>
</evidence>
<evidence type="ECO:0000256" key="2">
    <source>
        <dbReference type="ARBA" id="ARBA00022475"/>
    </source>
</evidence>
<keyword evidence="6 13" id="KW-0472">Membrane</keyword>
<dbReference type="OrthoDB" id="9812372at2"/>
<keyword evidence="8 12" id="KW-0413">Isomerase</keyword>
<dbReference type="InterPro" id="IPR023058">
    <property type="entry name" value="PPIase_PpiC_CS"/>
</dbReference>
<dbReference type="Pfam" id="PF13624">
    <property type="entry name" value="SurA_N_3"/>
    <property type="match status" value="1"/>
</dbReference>
<comment type="subcellular location">
    <subcellularLocation>
        <location evidence="1">Cell inner membrane</location>
        <topology evidence="1">Single-pass type II membrane protein</topology>
        <orientation evidence="1">Periplasmic side</orientation>
    </subcellularLocation>
</comment>
<dbReference type="AlphaFoldDB" id="A0A4R3JU21"/>
<evidence type="ECO:0000256" key="3">
    <source>
        <dbReference type="ARBA" id="ARBA00022519"/>
    </source>
</evidence>
<keyword evidence="2" id="KW-1003">Cell membrane</keyword>
<evidence type="ECO:0000313" key="16">
    <source>
        <dbReference type="Proteomes" id="UP000295135"/>
    </source>
</evidence>
<evidence type="ECO:0000256" key="12">
    <source>
        <dbReference type="PROSITE-ProRule" id="PRU00278"/>
    </source>
</evidence>
<dbReference type="RefSeq" id="WP_126461707.1">
    <property type="nucleotide sequence ID" value="NZ_AP018721.1"/>
</dbReference>
<keyword evidence="5 13" id="KW-1133">Transmembrane helix</keyword>
<evidence type="ECO:0000256" key="8">
    <source>
        <dbReference type="ARBA" id="ARBA00023235"/>
    </source>
</evidence>
<accession>A0A4R3JU21</accession>
<keyword evidence="3" id="KW-0997">Cell inner membrane</keyword>
<dbReference type="InterPro" id="IPR052029">
    <property type="entry name" value="PpiD_chaperone"/>
</dbReference>
<evidence type="ECO:0000313" key="15">
    <source>
        <dbReference type="EMBL" id="TCS71156.1"/>
    </source>
</evidence>
<dbReference type="InterPro" id="IPR046357">
    <property type="entry name" value="PPIase_dom_sf"/>
</dbReference>
<dbReference type="PANTHER" id="PTHR47529:SF1">
    <property type="entry name" value="PERIPLASMIC CHAPERONE PPID"/>
    <property type="match status" value="1"/>
</dbReference>
<comment type="similarity">
    <text evidence="9">Belongs to the PpiD chaperone family.</text>
</comment>
<feature type="transmembrane region" description="Helical" evidence="13">
    <location>
        <begin position="12"/>
        <end position="34"/>
    </location>
</feature>
<organism evidence="15 16">
    <name type="scientific">Sulfuritortus calidifontis</name>
    <dbReference type="NCBI Taxonomy" id="1914471"/>
    <lineage>
        <taxon>Bacteria</taxon>
        <taxon>Pseudomonadati</taxon>
        <taxon>Pseudomonadota</taxon>
        <taxon>Betaproteobacteria</taxon>
        <taxon>Nitrosomonadales</taxon>
        <taxon>Thiobacillaceae</taxon>
        <taxon>Sulfuritortus</taxon>
    </lineage>
</organism>
<evidence type="ECO:0000256" key="1">
    <source>
        <dbReference type="ARBA" id="ARBA00004382"/>
    </source>
</evidence>
<dbReference type="InterPro" id="IPR027304">
    <property type="entry name" value="Trigger_fact/SurA_dom_sf"/>
</dbReference>
<proteinExistence type="inferred from homology"/>
<dbReference type="SUPFAM" id="SSF109998">
    <property type="entry name" value="Triger factor/SurA peptide-binding domain-like"/>
    <property type="match status" value="1"/>
</dbReference>
<dbReference type="Pfam" id="PF13616">
    <property type="entry name" value="Rotamase_3"/>
    <property type="match status" value="1"/>
</dbReference>
<evidence type="ECO:0000256" key="9">
    <source>
        <dbReference type="ARBA" id="ARBA00038408"/>
    </source>
</evidence>
<gene>
    <name evidence="15" type="ORF">EDC61_11132</name>
</gene>
<dbReference type="Proteomes" id="UP000295135">
    <property type="component" value="Unassembled WGS sequence"/>
</dbReference>
<keyword evidence="16" id="KW-1185">Reference proteome</keyword>
<dbReference type="SUPFAM" id="SSF54534">
    <property type="entry name" value="FKBP-like"/>
    <property type="match status" value="1"/>
</dbReference>
<keyword evidence="4 13" id="KW-0812">Transmembrane</keyword>
<dbReference type="EMBL" id="SLZY01000011">
    <property type="protein sequence ID" value="TCS71156.1"/>
    <property type="molecule type" value="Genomic_DNA"/>
</dbReference>
<dbReference type="InterPro" id="IPR000297">
    <property type="entry name" value="PPIase_PpiC"/>
</dbReference>
<keyword evidence="7" id="KW-0143">Chaperone</keyword>
<protein>
    <recommendedName>
        <fullName evidence="10">Periplasmic chaperone PpiD</fullName>
    </recommendedName>
    <alternativeName>
        <fullName evidence="11">Periplasmic folding chaperone</fullName>
    </alternativeName>
</protein>
<dbReference type="Gene3D" id="1.10.4030.10">
    <property type="entry name" value="Porin chaperone SurA, peptide-binding domain"/>
    <property type="match status" value="1"/>
</dbReference>
<sequence length="625" mass="69099">MLEAIRERAQGWIARIILGLIAVAFALWGIDWYFQGGGKEPAVATVGTSEISQREFFEALKQQREALGLRDKAPAELDKALRQQVVDQLIDVQLLTQASKDAGFAVSQEQLNAYLAGIELFQENGQFSQARLDAFLKSRGWSQQKLLQMVQQDLLLRQLQFAYGEGALASNTGTTQLAKLLSQQREVNEVIYDSKAFINLIKIDDQAVAQAYEAKKQDYAVPAQVRVQYLVLSQDTIKGQIQVGEAAARQAYEANKARYQQPESRRASHILIQAGQDAQAKAAAKAKAEKVLQEIKAKPARFAELAKQYSDDPGSAAQGGNLGSFTRDMMVKPFADAAFQMKVGEISGLVESPFGYHIIRLDGISGGSVAPYETVRGAIIQELRDQEAARRFAELAERFSNLVYEQPDSLQPAAREFKLKVEESGWISAGRAEPAILNNPRLMEALFASDSLNKKQNTEAIEVAPNTLVAARVLEHRPASTRPLAEIAPAIRLKLQVETAKKKAVEAGQQALQAAQNGRDPSGLSAPMNLSRMRPLNLPPVSVRAIFKADAAKLPAWVGVETTDGYRLYRINRVSEGEVPPEQLKQMRRDLQRLVAQTEMRAYLDGLKQRFKVEINQASLSEKTE</sequence>
<evidence type="ECO:0000256" key="6">
    <source>
        <dbReference type="ARBA" id="ARBA00023136"/>
    </source>
</evidence>
<evidence type="ECO:0000256" key="11">
    <source>
        <dbReference type="ARBA" id="ARBA00042775"/>
    </source>
</evidence>
<feature type="domain" description="PpiC" evidence="14">
    <location>
        <begin position="262"/>
        <end position="363"/>
    </location>
</feature>
<evidence type="ECO:0000256" key="13">
    <source>
        <dbReference type="SAM" id="Phobius"/>
    </source>
</evidence>
<dbReference type="Gene3D" id="3.10.50.40">
    <property type="match status" value="1"/>
</dbReference>
<evidence type="ECO:0000256" key="4">
    <source>
        <dbReference type="ARBA" id="ARBA00022692"/>
    </source>
</evidence>
<evidence type="ECO:0000256" key="10">
    <source>
        <dbReference type="ARBA" id="ARBA00040743"/>
    </source>
</evidence>
<dbReference type="GO" id="GO:0005886">
    <property type="term" value="C:plasma membrane"/>
    <property type="evidence" value="ECO:0007669"/>
    <property type="project" value="UniProtKB-SubCell"/>
</dbReference>
<comment type="caution">
    <text evidence="15">The sequence shown here is derived from an EMBL/GenBank/DDBJ whole genome shotgun (WGS) entry which is preliminary data.</text>
</comment>
<keyword evidence="12" id="KW-0697">Rotamase</keyword>
<reference evidence="15 16" key="1">
    <citation type="submission" date="2019-03" db="EMBL/GenBank/DDBJ databases">
        <title>Genomic Encyclopedia of Type Strains, Phase IV (KMG-IV): sequencing the most valuable type-strain genomes for metagenomic binning, comparative biology and taxonomic classification.</title>
        <authorList>
            <person name="Goeker M."/>
        </authorList>
    </citation>
    <scope>NUCLEOTIDE SEQUENCE [LARGE SCALE GENOMIC DNA]</scope>
    <source>
        <strain evidence="15 16">DSM 103923</strain>
    </source>
</reference>